<dbReference type="PANTHER" id="PTHR21716">
    <property type="entry name" value="TRANSMEMBRANE PROTEIN"/>
    <property type="match status" value="1"/>
</dbReference>
<feature type="transmembrane region" description="Helical" evidence="6">
    <location>
        <begin position="29"/>
        <end position="50"/>
    </location>
</feature>
<dbReference type="PANTHER" id="PTHR21716:SF4">
    <property type="entry name" value="TRANSMEMBRANE PROTEIN 245"/>
    <property type="match status" value="1"/>
</dbReference>
<evidence type="ECO:0000256" key="5">
    <source>
        <dbReference type="ARBA" id="ARBA00023136"/>
    </source>
</evidence>
<dbReference type="OrthoDB" id="9783162at2"/>
<keyword evidence="8" id="KW-1185">Reference proteome</keyword>
<dbReference type="Pfam" id="PF01594">
    <property type="entry name" value="AI-2E_transport"/>
    <property type="match status" value="1"/>
</dbReference>
<evidence type="ECO:0008006" key="9">
    <source>
        <dbReference type="Google" id="ProtNLM"/>
    </source>
</evidence>
<feature type="transmembrane region" description="Helical" evidence="6">
    <location>
        <begin position="160"/>
        <end position="178"/>
    </location>
</feature>
<dbReference type="AlphaFoldDB" id="D8PJ35"/>
<feature type="transmembrane region" description="Helical" evidence="6">
    <location>
        <begin position="309"/>
        <end position="342"/>
    </location>
</feature>
<dbReference type="STRING" id="330214.NIDE3589"/>
<keyword evidence="4 6" id="KW-1133">Transmembrane helix</keyword>
<reference evidence="7 8" key="1">
    <citation type="journal article" date="2010" name="Proc. Natl. Acad. Sci. U.S.A.">
        <title>A Nitrospira metagenome illuminates the physiology and evolution of globally important nitrite-oxidizing bacteria.</title>
        <authorList>
            <person name="Lucker S."/>
            <person name="Wagner M."/>
            <person name="Maixner F."/>
            <person name="Pelletier E."/>
            <person name="Koch H."/>
            <person name="Vacherie B."/>
            <person name="Rattei T."/>
            <person name="Sinninghe Damste J."/>
            <person name="Spieck E."/>
            <person name="Le Paslier D."/>
            <person name="Daims H."/>
        </authorList>
    </citation>
    <scope>NUCLEOTIDE SEQUENCE [LARGE SCALE GENOMIC DNA]</scope>
</reference>
<sequence length="360" mass="39201">MNRQQIFALCFFGVLLALLYQMGLMFRPFVFPVLWAVILAHLCFPLHIRLTAWLGGRESHSAVLLTLAALALVVVPLVVLSVMLVKEAGSADRAVREWIASGGVQQLPDRLSGLPGGHLVREWLERFTGRESDLEQFVLSSAKTFSRFIVGELSDLVRDVFMLVADFLVMMFTLFFFFKDGRHWLASLYALIPLEASHKDKILARLDQTIRAVVKGIVLTAIAQGLLAGVAYAVLGVPFPMVLMALTILLAPLPFGGTALIWGPVALYLLWAGAVGKGLVMLAWGIGVVSTIDQILKPLFIGQGAEIPVLLLTFSVLGGLAVYGILGLFLGPILVGLFLTALQIYRDDYQQHLPAPPAAS</sequence>
<feature type="transmembrane region" description="Helical" evidence="6">
    <location>
        <begin position="62"/>
        <end position="85"/>
    </location>
</feature>
<feature type="transmembrane region" description="Helical" evidence="6">
    <location>
        <begin position="241"/>
        <end position="262"/>
    </location>
</feature>
<gene>
    <name evidence="7" type="ORF">NIDE3589</name>
</gene>
<dbReference type="InterPro" id="IPR002549">
    <property type="entry name" value="AI-2E-like"/>
</dbReference>
<evidence type="ECO:0000256" key="1">
    <source>
        <dbReference type="ARBA" id="ARBA00004141"/>
    </source>
</evidence>
<dbReference type="GO" id="GO:0016020">
    <property type="term" value="C:membrane"/>
    <property type="evidence" value="ECO:0007669"/>
    <property type="project" value="UniProtKB-SubCell"/>
</dbReference>
<keyword evidence="5 6" id="KW-0472">Membrane</keyword>
<protein>
    <recommendedName>
        <fullName evidence="9">AI-2E family transporter</fullName>
    </recommendedName>
</protein>
<organism evidence="7 8">
    <name type="scientific">Nitrospira defluvii</name>
    <dbReference type="NCBI Taxonomy" id="330214"/>
    <lineage>
        <taxon>Bacteria</taxon>
        <taxon>Pseudomonadati</taxon>
        <taxon>Nitrospirota</taxon>
        <taxon>Nitrospiria</taxon>
        <taxon>Nitrospirales</taxon>
        <taxon>Nitrospiraceae</taxon>
        <taxon>Nitrospira</taxon>
    </lineage>
</organism>
<proteinExistence type="inferred from homology"/>
<comment type="subcellular location">
    <subcellularLocation>
        <location evidence="1">Membrane</location>
        <topology evidence="1">Multi-pass membrane protein</topology>
    </subcellularLocation>
</comment>
<evidence type="ECO:0000256" key="4">
    <source>
        <dbReference type="ARBA" id="ARBA00022989"/>
    </source>
</evidence>
<dbReference type="EMBL" id="FP929003">
    <property type="protein sequence ID" value="CBK43272.1"/>
    <property type="molecule type" value="Genomic_DNA"/>
</dbReference>
<feature type="transmembrane region" description="Helical" evidence="6">
    <location>
        <begin position="269"/>
        <end position="289"/>
    </location>
</feature>
<dbReference type="Proteomes" id="UP000001660">
    <property type="component" value="Chromosome"/>
</dbReference>
<keyword evidence="3 6" id="KW-0812">Transmembrane</keyword>
<dbReference type="HOGENOM" id="CLU_041771_2_3_0"/>
<dbReference type="eggNOG" id="COG0628">
    <property type="taxonomic scope" value="Bacteria"/>
</dbReference>
<feature type="transmembrane region" description="Helical" evidence="6">
    <location>
        <begin position="7"/>
        <end position="23"/>
    </location>
</feature>
<evidence type="ECO:0000256" key="2">
    <source>
        <dbReference type="ARBA" id="ARBA00009773"/>
    </source>
</evidence>
<evidence type="ECO:0000256" key="3">
    <source>
        <dbReference type="ARBA" id="ARBA00022692"/>
    </source>
</evidence>
<name>D8PJ35_9BACT</name>
<feature type="transmembrane region" description="Helical" evidence="6">
    <location>
        <begin position="212"/>
        <end position="235"/>
    </location>
</feature>
<comment type="similarity">
    <text evidence="2">Belongs to the autoinducer-2 exporter (AI-2E) (TC 2.A.86) family.</text>
</comment>
<accession>D8PJ35</accession>
<evidence type="ECO:0000313" key="7">
    <source>
        <dbReference type="EMBL" id="CBK43272.1"/>
    </source>
</evidence>
<evidence type="ECO:0000256" key="6">
    <source>
        <dbReference type="SAM" id="Phobius"/>
    </source>
</evidence>
<dbReference type="KEGG" id="nde:NIDE3589"/>
<evidence type="ECO:0000313" key="8">
    <source>
        <dbReference type="Proteomes" id="UP000001660"/>
    </source>
</evidence>